<gene>
    <name evidence="3" type="primary">LOC106002263</name>
</gene>
<proteinExistence type="predicted"/>
<dbReference type="KEGG" id="dord:106002263"/>
<dbReference type="InParanoid" id="A0A1S3GVC2"/>
<dbReference type="GeneID" id="106002263"/>
<keyword evidence="1" id="KW-0175">Coiled coil</keyword>
<evidence type="ECO:0000256" key="1">
    <source>
        <dbReference type="SAM" id="Coils"/>
    </source>
</evidence>
<protein>
    <submittedName>
        <fullName evidence="3">A-kinase anchor protein 9-like</fullName>
    </submittedName>
</protein>
<evidence type="ECO:0000313" key="2">
    <source>
        <dbReference type="Proteomes" id="UP000081671"/>
    </source>
</evidence>
<accession>A0A1S3GVC2</accession>
<feature type="non-terminal residue" evidence="3">
    <location>
        <position position="184"/>
    </location>
</feature>
<feature type="coiled-coil region" evidence="1">
    <location>
        <begin position="123"/>
        <end position="157"/>
    </location>
</feature>
<dbReference type="RefSeq" id="XP_012892620.1">
    <property type="nucleotide sequence ID" value="XM_013037166.1"/>
</dbReference>
<reference evidence="3" key="1">
    <citation type="submission" date="2025-08" db="UniProtKB">
        <authorList>
            <consortium name="RefSeq"/>
        </authorList>
    </citation>
    <scope>IDENTIFICATION</scope>
    <source>
        <tissue evidence="3">Kidney</tissue>
    </source>
</reference>
<feature type="non-terminal residue" evidence="3">
    <location>
        <position position="1"/>
    </location>
</feature>
<dbReference type="Proteomes" id="UP000081671">
    <property type="component" value="Unplaced"/>
</dbReference>
<evidence type="ECO:0000313" key="3">
    <source>
        <dbReference type="RefSeq" id="XP_012892620.1"/>
    </source>
</evidence>
<name>A0A1S3GVC2_DIPOR</name>
<dbReference type="OrthoDB" id="9640220at2759"/>
<dbReference type="AlphaFoldDB" id="A0A1S3GVC2"/>
<sequence>TLSHVLGEYYTPALKCEVDVTERENSGVDVSLNQGPVLQDYRYELQDFQENMYILLNKITEEYNKLLVLQMQLSKIQGQQIDGMELGLTEENLTEQETEISSAHLQMTNSQNIGVDHKYKLYSLQDVKKIQQLEEQIQELEKLISSLQQQLKETEESYGAKIYCLQEKLQAVSESTVQTRYLIL</sequence>
<organism evidence="2 3">
    <name type="scientific">Dipodomys ordii</name>
    <name type="common">Ord's kangaroo rat</name>
    <dbReference type="NCBI Taxonomy" id="10020"/>
    <lineage>
        <taxon>Eukaryota</taxon>
        <taxon>Metazoa</taxon>
        <taxon>Chordata</taxon>
        <taxon>Craniata</taxon>
        <taxon>Vertebrata</taxon>
        <taxon>Euteleostomi</taxon>
        <taxon>Mammalia</taxon>
        <taxon>Eutheria</taxon>
        <taxon>Euarchontoglires</taxon>
        <taxon>Glires</taxon>
        <taxon>Rodentia</taxon>
        <taxon>Castorimorpha</taxon>
        <taxon>Heteromyidae</taxon>
        <taxon>Dipodomyinae</taxon>
        <taxon>Dipodomys</taxon>
    </lineage>
</organism>
<keyword evidence="2" id="KW-1185">Reference proteome</keyword>